<reference evidence="3" key="1">
    <citation type="submission" date="2017-01" db="EMBL/GenBank/DDBJ databases">
        <authorList>
            <person name="Varghese N."/>
            <person name="Submissions S."/>
        </authorList>
    </citation>
    <scope>NUCLEOTIDE SEQUENCE [LARGE SCALE GENOMIC DNA]</scope>
    <source>
        <strain evidence="3">DM9</strain>
    </source>
</reference>
<dbReference type="InterPro" id="IPR036514">
    <property type="entry name" value="SGNH_hydro_sf"/>
</dbReference>
<dbReference type="AlphaFoldDB" id="A0A1N6SZB4"/>
<organism evidence="2 3">
    <name type="scientific">Pontibacter lucknowensis</name>
    <dbReference type="NCBI Taxonomy" id="1077936"/>
    <lineage>
        <taxon>Bacteria</taxon>
        <taxon>Pseudomonadati</taxon>
        <taxon>Bacteroidota</taxon>
        <taxon>Cytophagia</taxon>
        <taxon>Cytophagales</taxon>
        <taxon>Hymenobacteraceae</taxon>
        <taxon>Pontibacter</taxon>
    </lineage>
</organism>
<dbReference type="RefSeq" id="WP_076420277.1">
    <property type="nucleotide sequence ID" value="NZ_FTNM01000001.1"/>
</dbReference>
<dbReference type="GO" id="GO:0016788">
    <property type="term" value="F:hydrolase activity, acting on ester bonds"/>
    <property type="evidence" value="ECO:0007669"/>
    <property type="project" value="UniProtKB-ARBA"/>
</dbReference>
<name>A0A1N6SZB4_9BACT</name>
<proteinExistence type="predicted"/>
<dbReference type="SUPFAM" id="SSF52266">
    <property type="entry name" value="SGNH hydrolase"/>
    <property type="match status" value="1"/>
</dbReference>
<dbReference type="EMBL" id="FTNM01000001">
    <property type="protein sequence ID" value="SIQ46439.1"/>
    <property type="molecule type" value="Genomic_DNA"/>
</dbReference>
<protein>
    <submittedName>
        <fullName evidence="2">GSCFA family protein</fullName>
    </submittedName>
</protein>
<accession>A0A1N6SZB4</accession>
<dbReference type="Gene3D" id="3.40.50.1110">
    <property type="entry name" value="SGNH hydrolase"/>
    <property type="match status" value="1"/>
</dbReference>
<feature type="domain" description="GSCFA" evidence="1">
    <location>
        <begin position="21"/>
        <end position="256"/>
    </location>
</feature>
<keyword evidence="3" id="KW-1185">Reference proteome</keyword>
<evidence type="ECO:0000259" key="1">
    <source>
        <dbReference type="Pfam" id="PF08885"/>
    </source>
</evidence>
<dbReference type="STRING" id="1077936.SAMN05421545_0040"/>
<evidence type="ECO:0000313" key="2">
    <source>
        <dbReference type="EMBL" id="SIQ46439.1"/>
    </source>
</evidence>
<evidence type="ECO:0000313" key="3">
    <source>
        <dbReference type="Proteomes" id="UP000185924"/>
    </source>
</evidence>
<sequence length="328" mass="37737">MFRTEVHVPASGLDLSLQDGIMTIGSCFAEVIGRRLHDSKVQVMVNPFGTIFNPLSVSKLLRGAISQQRDFDKNLVQHNGIWYAYDLHSSLSSPNRDELITTITGLLDTTRKALQQAKLLIITLGTSVGYRLLSSGEVVANCHKIPAHNFNRELLPLDTLQQDMESTLEQLQQFNPSLQVLLTVSPVRHIKETIEVNSVSKSILRVLCHQLSANQEQVRYFPAYEIMLDDLRDYRFYGRDMVHPTEVAEDYIWEKFAQAYLNQEFRDFLQEWEKIRRALSHRPFHPASEAHQKFLKNTIAQLRQLNSRYGIDTAEEEQSLIQQLTNQQ</sequence>
<dbReference type="InterPro" id="IPR014982">
    <property type="entry name" value="GSCFA"/>
</dbReference>
<dbReference type="Pfam" id="PF08885">
    <property type="entry name" value="GSCFA"/>
    <property type="match status" value="1"/>
</dbReference>
<gene>
    <name evidence="2" type="ORF">SAMN05421545_0040</name>
</gene>
<dbReference type="Proteomes" id="UP000185924">
    <property type="component" value="Unassembled WGS sequence"/>
</dbReference>